<gene>
    <name evidence="5" type="ORF">C4K04_2898</name>
</gene>
<keyword evidence="1" id="KW-0805">Transcription regulation</keyword>
<dbReference type="Proteomes" id="UP000268048">
    <property type="component" value="Chromosome"/>
</dbReference>
<evidence type="ECO:0000313" key="6">
    <source>
        <dbReference type="Proteomes" id="UP000268048"/>
    </source>
</evidence>
<dbReference type="GO" id="GO:0006355">
    <property type="term" value="P:regulation of DNA-templated transcription"/>
    <property type="evidence" value="ECO:0007669"/>
    <property type="project" value="InterPro"/>
</dbReference>
<evidence type="ECO:0000256" key="2">
    <source>
        <dbReference type="ARBA" id="ARBA00023125"/>
    </source>
</evidence>
<dbReference type="PRINTS" id="PR00038">
    <property type="entry name" value="HTHLUXR"/>
</dbReference>
<dbReference type="InterPro" id="IPR036388">
    <property type="entry name" value="WH-like_DNA-bd_sf"/>
</dbReference>
<dbReference type="PANTHER" id="PTHR44688:SF16">
    <property type="entry name" value="DNA-BINDING TRANSCRIPTIONAL ACTIVATOR DEVR_DOSR"/>
    <property type="match status" value="1"/>
</dbReference>
<dbReference type="CDD" id="cd06170">
    <property type="entry name" value="LuxR_C_like"/>
    <property type="match status" value="1"/>
</dbReference>
<proteinExistence type="predicted"/>
<dbReference type="SUPFAM" id="SSF46894">
    <property type="entry name" value="C-terminal effector domain of the bipartite response regulators"/>
    <property type="match status" value="1"/>
</dbReference>
<organism evidence="5 6">
    <name type="scientific">Pseudomonas chlororaphis</name>
    <dbReference type="NCBI Taxonomy" id="587753"/>
    <lineage>
        <taxon>Bacteria</taxon>
        <taxon>Pseudomonadati</taxon>
        <taxon>Pseudomonadota</taxon>
        <taxon>Gammaproteobacteria</taxon>
        <taxon>Pseudomonadales</taxon>
        <taxon>Pseudomonadaceae</taxon>
        <taxon>Pseudomonas</taxon>
    </lineage>
</organism>
<dbReference type="Pfam" id="PF00196">
    <property type="entry name" value="GerE"/>
    <property type="match status" value="1"/>
</dbReference>
<dbReference type="PROSITE" id="PS50043">
    <property type="entry name" value="HTH_LUXR_2"/>
    <property type="match status" value="1"/>
</dbReference>
<dbReference type="SUPFAM" id="SSF75516">
    <property type="entry name" value="Pheromone-binding domain of LuxR-like quorum-sensing transcription factors"/>
    <property type="match status" value="1"/>
</dbReference>
<name>A0A3G7TNG4_9PSED</name>
<sequence>MNFMNIDSVLPWARFPDVQGIKANAMEKRQDFMHWWNDLRMEMLKQQESAQVFALLEREVRSLGFDFYAYGVRQSIPFTRPKIDIYGSYPQAWIERYQQQNYAAIDPTILNGLRSTQMVVWSDTLFGKGSVLWGEAREWGLRVGATLPIHTPDSALSVLSVARECTAISALELGEIRLRLRCIIELATTRLGELVHPGSQAEQLELSAREREILQWTADGKSSGEIALILGISVNTVNFHLKVIQKKFGAANKTLAAAYAAVLGLI</sequence>
<evidence type="ECO:0000256" key="3">
    <source>
        <dbReference type="ARBA" id="ARBA00023163"/>
    </source>
</evidence>
<dbReference type="PANTHER" id="PTHR44688">
    <property type="entry name" value="DNA-BINDING TRANSCRIPTIONAL ACTIVATOR DEVR_DOSR"/>
    <property type="match status" value="1"/>
</dbReference>
<dbReference type="Gene3D" id="3.30.450.80">
    <property type="entry name" value="Transcription factor LuxR-like, autoinducer-binding domain"/>
    <property type="match status" value="1"/>
</dbReference>
<dbReference type="SMART" id="SM00421">
    <property type="entry name" value="HTH_LUXR"/>
    <property type="match status" value="1"/>
</dbReference>
<keyword evidence="3" id="KW-0804">Transcription</keyword>
<dbReference type="InterPro" id="IPR005143">
    <property type="entry name" value="TF_LuxR_autoind-bd_dom"/>
</dbReference>
<dbReference type="InterPro" id="IPR000792">
    <property type="entry name" value="Tscrpt_reg_LuxR_C"/>
</dbReference>
<dbReference type="InterPro" id="IPR016032">
    <property type="entry name" value="Sig_transdc_resp-reg_C-effctor"/>
</dbReference>
<dbReference type="Pfam" id="PF03472">
    <property type="entry name" value="Autoind_bind"/>
    <property type="match status" value="1"/>
</dbReference>
<evidence type="ECO:0000256" key="1">
    <source>
        <dbReference type="ARBA" id="ARBA00023015"/>
    </source>
</evidence>
<dbReference type="Gene3D" id="1.10.10.10">
    <property type="entry name" value="Winged helix-like DNA-binding domain superfamily/Winged helix DNA-binding domain"/>
    <property type="match status" value="1"/>
</dbReference>
<keyword evidence="2" id="KW-0238">DNA-binding</keyword>
<evidence type="ECO:0000259" key="4">
    <source>
        <dbReference type="PROSITE" id="PS50043"/>
    </source>
</evidence>
<evidence type="ECO:0000313" key="5">
    <source>
        <dbReference type="EMBL" id="AZE48570.1"/>
    </source>
</evidence>
<dbReference type="EMBL" id="CP027753">
    <property type="protein sequence ID" value="AZE48570.1"/>
    <property type="molecule type" value="Genomic_DNA"/>
</dbReference>
<dbReference type="InterPro" id="IPR036693">
    <property type="entry name" value="TF_LuxR_autoind-bd_dom_sf"/>
</dbReference>
<feature type="domain" description="HTH luxR-type" evidence="4">
    <location>
        <begin position="199"/>
        <end position="264"/>
    </location>
</feature>
<dbReference type="GO" id="GO:0003677">
    <property type="term" value="F:DNA binding"/>
    <property type="evidence" value="ECO:0007669"/>
    <property type="project" value="UniProtKB-KW"/>
</dbReference>
<accession>A0A3G7TNG4</accession>
<protein>
    <submittedName>
        <fullName evidence="5">N-butyryl-L-homoserine lactone quorum-sensing transcriptional activator</fullName>
    </submittedName>
</protein>
<dbReference type="AlphaFoldDB" id="A0A3G7TNG4"/>
<reference evidence="5 6" key="1">
    <citation type="submission" date="2018-03" db="EMBL/GenBank/DDBJ databases">
        <title>Diversity of phytobeneficial traits revealed by whole-genome analysis of worldwide-isolated phenazine-producing Pseudomonas spp.</title>
        <authorList>
            <person name="Biessy A."/>
            <person name="Novinscak A."/>
            <person name="Blom J."/>
            <person name="Leger G."/>
            <person name="Thomashow L.S."/>
            <person name="Cazorla F.M."/>
            <person name="Josic D."/>
            <person name="Filion M."/>
        </authorList>
    </citation>
    <scope>NUCLEOTIDE SEQUENCE [LARGE SCALE GENOMIC DNA]</scope>
    <source>
        <strain evidence="5 6">B25</strain>
    </source>
</reference>